<protein>
    <recommendedName>
        <fullName evidence="4">Large ribosomal subunit protein bL33c</fullName>
    </recommendedName>
</protein>
<dbReference type="Pfam" id="PF00471">
    <property type="entry name" value="Ribosomal_L33"/>
    <property type="match status" value="1"/>
</dbReference>
<dbReference type="EMBL" id="KR025491">
    <property type="protein sequence ID" value="AKU47457.1"/>
    <property type="molecule type" value="Genomic_DNA"/>
</dbReference>
<dbReference type="Gene3D" id="2.20.28.120">
    <property type="entry name" value="Ribosomal protein L33"/>
    <property type="match status" value="1"/>
</dbReference>
<reference evidence="5" key="1">
    <citation type="journal article" date="2016" name="Bot. Marina">
        <title>Genomic and phylogenetic analysis of Ceramium cimbricum (Ceramiales, Rhodophyta) from the Atlantic and Pacific Oceans supports the naming of a new invasive Pacific entity Ceramium sungminbooi sp. nov.</title>
        <authorList>
            <person name="Hughey J.R."/>
            <person name="Boo G.H."/>
        </authorList>
    </citation>
    <scope>NUCLEOTIDE SEQUENCE</scope>
</reference>
<evidence type="ECO:0000256" key="4">
    <source>
        <dbReference type="ARBA" id="ARBA00035276"/>
    </source>
</evidence>
<evidence type="ECO:0000256" key="1">
    <source>
        <dbReference type="ARBA" id="ARBA00007596"/>
    </source>
</evidence>
<dbReference type="PANTHER" id="PTHR43168">
    <property type="entry name" value="50S RIBOSOMAL PROTEIN L33, CHLOROPLASTIC"/>
    <property type="match status" value="1"/>
</dbReference>
<evidence type="ECO:0000256" key="2">
    <source>
        <dbReference type="ARBA" id="ARBA00022980"/>
    </source>
</evidence>
<dbReference type="GO" id="GO:0003735">
    <property type="term" value="F:structural constituent of ribosome"/>
    <property type="evidence" value="ECO:0007669"/>
    <property type="project" value="InterPro"/>
</dbReference>
<dbReference type="PROSITE" id="PS00582">
    <property type="entry name" value="RIBOSOMAL_L33"/>
    <property type="match status" value="1"/>
</dbReference>
<sequence>MDDYILFKKYHLIKMGKNKGARIVITLECSCRNIEKNTDEKRKKGIFRYTSSKNRRNTPARIELNKFCPNCNKHAQFKEIK</sequence>
<proteinExistence type="inferred from homology"/>
<dbReference type="InterPro" id="IPR001705">
    <property type="entry name" value="Ribosomal_bL33"/>
</dbReference>
<dbReference type="SUPFAM" id="SSF57829">
    <property type="entry name" value="Zn-binding ribosomal proteins"/>
    <property type="match status" value="1"/>
</dbReference>
<dbReference type="EMBL" id="KR814486">
    <property type="protein sequence ID" value="ALN11904.1"/>
    <property type="molecule type" value="Genomic_DNA"/>
</dbReference>
<dbReference type="GO" id="GO:0005737">
    <property type="term" value="C:cytoplasm"/>
    <property type="evidence" value="ECO:0007669"/>
    <property type="project" value="UniProtKB-ARBA"/>
</dbReference>
<dbReference type="GO" id="GO:0006412">
    <property type="term" value="P:translation"/>
    <property type="evidence" value="ECO:0007669"/>
    <property type="project" value="InterPro"/>
</dbReference>
<gene>
    <name evidence="5" type="primary">rpl33</name>
</gene>
<dbReference type="InterPro" id="IPR011332">
    <property type="entry name" value="Ribosomal_zn-bd"/>
</dbReference>
<geneLocation type="plastid" evidence="5"/>
<name>A0A1B0TIC7_9FLOR</name>
<dbReference type="InterPro" id="IPR038584">
    <property type="entry name" value="Ribosomal_bL33_sf"/>
</dbReference>
<evidence type="ECO:0000313" key="5">
    <source>
        <dbReference type="EMBL" id="ALN11904.1"/>
    </source>
</evidence>
<dbReference type="RefSeq" id="YP_009300538.1">
    <property type="nucleotide sequence ID" value="NC_031211.1"/>
</dbReference>
<organism evidence="5">
    <name type="scientific">Campylaephora sungminbooi</name>
    <dbReference type="NCBI Taxonomy" id="1896769"/>
    <lineage>
        <taxon>Eukaryota</taxon>
        <taxon>Rhodophyta</taxon>
        <taxon>Florideophyceae</taxon>
        <taxon>Rhodymeniophycidae</taxon>
        <taxon>Ceramiales</taxon>
        <taxon>Ceramiaceae</taxon>
        <taxon>Campylaephora</taxon>
    </lineage>
</organism>
<dbReference type="HAMAP" id="MF_00294">
    <property type="entry name" value="Ribosomal_bL33"/>
    <property type="match status" value="1"/>
</dbReference>
<keyword evidence="5" id="KW-0934">Plastid</keyword>
<dbReference type="GO" id="GO:0005840">
    <property type="term" value="C:ribosome"/>
    <property type="evidence" value="ECO:0007669"/>
    <property type="project" value="UniProtKB-KW"/>
</dbReference>
<dbReference type="NCBIfam" id="NF001764">
    <property type="entry name" value="PRK00504.1"/>
    <property type="match status" value="1"/>
</dbReference>
<dbReference type="GO" id="GO:1990904">
    <property type="term" value="C:ribonucleoprotein complex"/>
    <property type="evidence" value="ECO:0007669"/>
    <property type="project" value="UniProtKB-KW"/>
</dbReference>
<dbReference type="AlphaFoldDB" id="A0A1B0TIC7"/>
<dbReference type="InterPro" id="IPR018264">
    <property type="entry name" value="Ribosomal_bL33_CS"/>
</dbReference>
<dbReference type="NCBIfam" id="NF001860">
    <property type="entry name" value="PRK00595.1"/>
    <property type="match status" value="1"/>
</dbReference>
<comment type="similarity">
    <text evidence="1">Belongs to the bacterial ribosomal protein bL33 family.</text>
</comment>
<keyword evidence="2 5" id="KW-0689">Ribosomal protein</keyword>
<keyword evidence="3" id="KW-0687">Ribonucleoprotein</keyword>
<dbReference type="PANTHER" id="PTHR43168:SF2">
    <property type="entry name" value="LARGE RIBOSOMAL SUBUNIT PROTEIN BL33C"/>
    <property type="match status" value="1"/>
</dbReference>
<accession>A0A1B0TIC7</accession>
<evidence type="ECO:0000256" key="3">
    <source>
        <dbReference type="ARBA" id="ARBA00023274"/>
    </source>
</evidence>
<dbReference type="GeneID" id="29078116"/>
<dbReference type="NCBIfam" id="TIGR01023">
    <property type="entry name" value="rpmG_bact"/>
    <property type="match status" value="1"/>
</dbReference>